<evidence type="ECO:0000259" key="12">
    <source>
        <dbReference type="Pfam" id="PF23539"/>
    </source>
</evidence>
<evidence type="ECO:0000256" key="1">
    <source>
        <dbReference type="ARBA" id="ARBA00000085"/>
    </source>
</evidence>
<dbReference type="Pfam" id="PF02518">
    <property type="entry name" value="HATPase_c"/>
    <property type="match status" value="1"/>
</dbReference>
<feature type="transmembrane region" description="Helical" evidence="9">
    <location>
        <begin position="127"/>
        <end position="148"/>
    </location>
</feature>
<accession>A0ABP8PD61</accession>
<keyword evidence="3" id="KW-0597">Phosphoprotein</keyword>
<dbReference type="GO" id="GO:0016301">
    <property type="term" value="F:kinase activity"/>
    <property type="evidence" value="ECO:0007669"/>
    <property type="project" value="UniProtKB-KW"/>
</dbReference>
<comment type="caution">
    <text evidence="13">The sequence shown here is derived from an EMBL/GenBank/DDBJ whole genome shotgun (WGS) entry which is preliminary data.</text>
</comment>
<organism evidence="13 14">
    <name type="scientific">Actinoallomurus oryzae</name>
    <dbReference type="NCBI Taxonomy" id="502180"/>
    <lineage>
        <taxon>Bacteria</taxon>
        <taxon>Bacillati</taxon>
        <taxon>Actinomycetota</taxon>
        <taxon>Actinomycetes</taxon>
        <taxon>Streptosporangiales</taxon>
        <taxon>Thermomonosporaceae</taxon>
        <taxon>Actinoallomurus</taxon>
    </lineage>
</organism>
<gene>
    <name evidence="13" type="ORF">GCM10023191_009680</name>
</gene>
<sequence>MRITGSLAGDVALAAVLAFTGVVGSAFAGAPDRAAVPIDALGYTLVVAVALVLAVRRRWPLPVLAAVAAGTSAYLACGYSYGPILVCFMLSVYSAARHAAPARSARYSLAALALLVIHLFVGDTTLGLYGLIPVSAWVVVPFALGFTLRTRWEAAVRARAETIRQHVDEERFRVAQEVHDIVGHGLAAIKMQADIALHLLAKKPDQAELALSAISRTSSDALDELRATLAVVRRTRTAAERSPVPGLGGLDGLRQRMAEAGVHVGLDTMGEPPAALPVAIDVTGYRIVQESLTNVLRHSGATTASVSIRYRPESVVIVVANPVSGTPAGAAGVGGFGISGMRERVLALGGEFTAGPAPHGRFEVRARLPYGGRT</sequence>
<keyword evidence="8" id="KW-0902">Two-component regulatory system</keyword>
<dbReference type="Gene3D" id="3.30.565.10">
    <property type="entry name" value="Histidine kinase-like ATPase, C-terminal domain"/>
    <property type="match status" value="1"/>
</dbReference>
<evidence type="ECO:0000259" key="11">
    <source>
        <dbReference type="Pfam" id="PF07730"/>
    </source>
</evidence>
<keyword evidence="6 13" id="KW-0418">Kinase</keyword>
<evidence type="ECO:0000256" key="2">
    <source>
        <dbReference type="ARBA" id="ARBA00012438"/>
    </source>
</evidence>
<keyword evidence="9" id="KW-0812">Transmembrane</keyword>
<dbReference type="SUPFAM" id="SSF55874">
    <property type="entry name" value="ATPase domain of HSP90 chaperone/DNA topoisomerase II/histidine kinase"/>
    <property type="match status" value="1"/>
</dbReference>
<dbReference type="Pfam" id="PF23539">
    <property type="entry name" value="DUF7134"/>
    <property type="match status" value="1"/>
</dbReference>
<feature type="transmembrane region" description="Helical" evidence="9">
    <location>
        <begin position="105"/>
        <end position="121"/>
    </location>
</feature>
<reference evidence="14" key="1">
    <citation type="journal article" date="2019" name="Int. J. Syst. Evol. Microbiol.">
        <title>The Global Catalogue of Microorganisms (GCM) 10K type strain sequencing project: providing services to taxonomists for standard genome sequencing and annotation.</title>
        <authorList>
            <consortium name="The Broad Institute Genomics Platform"/>
            <consortium name="The Broad Institute Genome Sequencing Center for Infectious Disease"/>
            <person name="Wu L."/>
            <person name="Ma J."/>
        </authorList>
    </citation>
    <scope>NUCLEOTIDE SEQUENCE [LARGE SCALE GENOMIC DNA]</scope>
    <source>
        <strain evidence="14">JCM 17933</strain>
    </source>
</reference>
<evidence type="ECO:0000259" key="10">
    <source>
        <dbReference type="Pfam" id="PF02518"/>
    </source>
</evidence>
<evidence type="ECO:0000313" key="13">
    <source>
        <dbReference type="EMBL" id="GAA4485263.1"/>
    </source>
</evidence>
<dbReference type="PANTHER" id="PTHR24421:SF10">
    <property type="entry name" value="NITRATE_NITRITE SENSOR PROTEIN NARQ"/>
    <property type="match status" value="1"/>
</dbReference>
<dbReference type="InterPro" id="IPR011712">
    <property type="entry name" value="Sig_transdc_His_kin_sub3_dim/P"/>
</dbReference>
<proteinExistence type="predicted"/>
<dbReference type="InterPro" id="IPR055558">
    <property type="entry name" value="DUF7134"/>
</dbReference>
<keyword evidence="5" id="KW-0547">Nucleotide-binding</keyword>
<comment type="catalytic activity">
    <reaction evidence="1">
        <text>ATP + protein L-histidine = ADP + protein N-phospho-L-histidine.</text>
        <dbReference type="EC" id="2.7.13.3"/>
    </reaction>
</comment>
<protein>
    <recommendedName>
        <fullName evidence="2">histidine kinase</fullName>
        <ecNumber evidence="2">2.7.13.3</ecNumber>
    </recommendedName>
</protein>
<evidence type="ECO:0000256" key="3">
    <source>
        <dbReference type="ARBA" id="ARBA00022553"/>
    </source>
</evidence>
<feature type="domain" description="Histidine kinase/HSP90-like ATPase" evidence="10">
    <location>
        <begin position="285"/>
        <end position="370"/>
    </location>
</feature>
<dbReference type="EMBL" id="BAABHF010000009">
    <property type="protein sequence ID" value="GAA4485263.1"/>
    <property type="molecule type" value="Genomic_DNA"/>
</dbReference>
<dbReference type="Pfam" id="PF07730">
    <property type="entry name" value="HisKA_3"/>
    <property type="match status" value="1"/>
</dbReference>
<evidence type="ECO:0000256" key="9">
    <source>
        <dbReference type="SAM" id="Phobius"/>
    </source>
</evidence>
<feature type="transmembrane region" description="Helical" evidence="9">
    <location>
        <begin position="40"/>
        <end position="59"/>
    </location>
</feature>
<evidence type="ECO:0000256" key="5">
    <source>
        <dbReference type="ARBA" id="ARBA00022741"/>
    </source>
</evidence>
<evidence type="ECO:0000313" key="14">
    <source>
        <dbReference type="Proteomes" id="UP001500503"/>
    </source>
</evidence>
<dbReference type="EC" id="2.7.13.3" evidence="2"/>
<evidence type="ECO:0000256" key="6">
    <source>
        <dbReference type="ARBA" id="ARBA00022777"/>
    </source>
</evidence>
<dbReference type="RefSeq" id="WP_345457963.1">
    <property type="nucleotide sequence ID" value="NZ_BAABHF010000009.1"/>
</dbReference>
<dbReference type="InterPro" id="IPR050482">
    <property type="entry name" value="Sensor_HK_TwoCompSys"/>
</dbReference>
<keyword evidence="9" id="KW-1133">Transmembrane helix</keyword>
<keyword evidence="7" id="KW-0067">ATP-binding</keyword>
<evidence type="ECO:0000256" key="4">
    <source>
        <dbReference type="ARBA" id="ARBA00022679"/>
    </source>
</evidence>
<dbReference type="InterPro" id="IPR036890">
    <property type="entry name" value="HATPase_C_sf"/>
</dbReference>
<name>A0ABP8PD61_9ACTN</name>
<keyword evidence="9" id="KW-0472">Membrane</keyword>
<feature type="transmembrane region" description="Helical" evidence="9">
    <location>
        <begin position="71"/>
        <end position="93"/>
    </location>
</feature>
<dbReference type="Proteomes" id="UP001500503">
    <property type="component" value="Unassembled WGS sequence"/>
</dbReference>
<keyword evidence="14" id="KW-1185">Reference proteome</keyword>
<evidence type="ECO:0000256" key="8">
    <source>
        <dbReference type="ARBA" id="ARBA00023012"/>
    </source>
</evidence>
<dbReference type="InterPro" id="IPR003594">
    <property type="entry name" value="HATPase_dom"/>
</dbReference>
<dbReference type="CDD" id="cd16917">
    <property type="entry name" value="HATPase_UhpB-NarQ-NarX-like"/>
    <property type="match status" value="1"/>
</dbReference>
<dbReference type="Gene3D" id="1.20.5.1930">
    <property type="match status" value="1"/>
</dbReference>
<dbReference type="PANTHER" id="PTHR24421">
    <property type="entry name" value="NITRATE/NITRITE SENSOR PROTEIN NARX-RELATED"/>
    <property type="match status" value="1"/>
</dbReference>
<feature type="domain" description="Signal transduction histidine kinase subgroup 3 dimerisation and phosphoacceptor" evidence="11">
    <location>
        <begin position="170"/>
        <end position="234"/>
    </location>
</feature>
<keyword evidence="4" id="KW-0808">Transferase</keyword>
<feature type="transmembrane region" description="Helical" evidence="9">
    <location>
        <begin position="6"/>
        <end position="28"/>
    </location>
</feature>
<feature type="domain" description="DUF7134" evidence="12">
    <location>
        <begin position="9"/>
        <end position="151"/>
    </location>
</feature>
<evidence type="ECO:0000256" key="7">
    <source>
        <dbReference type="ARBA" id="ARBA00022840"/>
    </source>
</evidence>